<dbReference type="Proteomes" id="UP001189143">
    <property type="component" value="Unassembled WGS sequence"/>
</dbReference>
<evidence type="ECO:0000313" key="1">
    <source>
        <dbReference type="EMBL" id="CAG9701682.1"/>
    </source>
</evidence>
<evidence type="ECO:0000313" key="3">
    <source>
        <dbReference type="Proteomes" id="UP000789738"/>
    </source>
</evidence>
<organism evidence="1 3">
    <name type="scientific">Clostridium neonatale</name>
    <dbReference type="NCBI Taxonomy" id="137838"/>
    <lineage>
        <taxon>Bacteria</taxon>
        <taxon>Bacillati</taxon>
        <taxon>Bacillota</taxon>
        <taxon>Clostridia</taxon>
        <taxon>Eubacteriales</taxon>
        <taxon>Clostridiaceae</taxon>
        <taxon>Clostridium</taxon>
    </lineage>
</organism>
<reference evidence="2" key="2">
    <citation type="submission" date="2022-10" db="EMBL/GenBank/DDBJ databases">
        <authorList>
            <person name="Aires J."/>
            <person name="Mesa V."/>
        </authorList>
    </citation>
    <scope>NUCLEOTIDE SEQUENCE</scope>
    <source>
        <strain evidence="2">Clostridium neonatale JD116</strain>
    </source>
</reference>
<gene>
    <name evidence="2" type="ORF">CNEO2_1550002</name>
    <name evidence="1" type="ORF">CNEO_10207</name>
</gene>
<reference evidence="1" key="1">
    <citation type="submission" date="2021-10" db="EMBL/GenBank/DDBJ databases">
        <authorList>
            <person name="Mesa V."/>
        </authorList>
    </citation>
    <scope>NUCLEOTIDE SEQUENCE</scope>
    <source>
        <strain evidence="1">CC3_PB</strain>
    </source>
</reference>
<dbReference type="AlphaFoldDB" id="A0AA86MQ59"/>
<sequence length="38" mass="4526">MNDNKKSFIFIGKFLKMNYFNLNFRKENPHDNDTDDGG</sequence>
<protein>
    <submittedName>
        <fullName evidence="1">Uncharacterized protein</fullName>
    </submittedName>
</protein>
<accession>A0AA86MQ59</accession>
<evidence type="ECO:0000313" key="2">
    <source>
        <dbReference type="EMBL" id="CAI3545197.1"/>
    </source>
</evidence>
<comment type="caution">
    <text evidence="1">The sequence shown here is derived from an EMBL/GenBank/DDBJ whole genome shotgun (WGS) entry which is preliminary data.</text>
</comment>
<dbReference type="Proteomes" id="UP000789738">
    <property type="component" value="Unassembled WGS sequence"/>
</dbReference>
<dbReference type="EMBL" id="CAMTCP010000061">
    <property type="protein sequence ID" value="CAI3545197.1"/>
    <property type="molecule type" value="Genomic_DNA"/>
</dbReference>
<name>A0AA86MQ59_9CLOT</name>
<proteinExistence type="predicted"/>
<dbReference type="EMBL" id="CAKJVE010000001">
    <property type="protein sequence ID" value="CAG9701682.1"/>
    <property type="molecule type" value="Genomic_DNA"/>
</dbReference>